<evidence type="ECO:0000313" key="4">
    <source>
        <dbReference type="EMBL" id="CCH62771.1"/>
    </source>
</evidence>
<feature type="compositionally biased region" description="Acidic residues" evidence="3">
    <location>
        <begin position="197"/>
        <end position="213"/>
    </location>
</feature>
<dbReference type="AlphaFoldDB" id="I2H8R9"/>
<dbReference type="InParanoid" id="I2H8R9"/>
<keyword evidence="2" id="KW-0597">Phosphoprotein</keyword>
<dbReference type="RefSeq" id="XP_004182290.1">
    <property type="nucleotide sequence ID" value="XM_004182242.1"/>
</dbReference>
<feature type="region of interest" description="Disordered" evidence="3">
    <location>
        <begin position="18"/>
        <end position="84"/>
    </location>
</feature>
<name>I2H8R9_HENB6</name>
<evidence type="ECO:0000256" key="1">
    <source>
        <dbReference type="ARBA" id="ARBA00008990"/>
    </source>
</evidence>
<feature type="compositionally biased region" description="Low complexity" evidence="3">
    <location>
        <begin position="48"/>
        <end position="75"/>
    </location>
</feature>
<feature type="compositionally biased region" description="Low complexity" evidence="3">
    <location>
        <begin position="29"/>
        <end position="40"/>
    </location>
</feature>
<sequence>MFHSDIFERDVQDPCSYACDSADAPVHLQPYDPQPYESQPYPYPYPGVNPNVNPGVNPNLNSLSLSQSHPSLSPQPHSPAPRRCRTNSSTLILRLSRQSSRAELGASDLPALLASPGFTSPAAPTPPPSAFRDPALRDPACPDVPEHGLARSLSLSTTPLFTTSSNTCSAIPTHLYGLEKYVDSHLVDAFQGSPQSDDAESFASDDDDSDDDQLTIGHVARDTLTKRCSVPVSPISPASPKNSARHFISKKFWLNSLNFNHHHGSGSGSGSVSTSASASASAATNADPSASPSAHAFSIDSKKNIPKKPLTPKRNSVIKLSLSKSFA</sequence>
<dbReference type="GeneID" id="14497949"/>
<dbReference type="KEGG" id="tbl:TBLA_0I01120"/>
<comment type="similarity">
    <text evidence="1">Belongs to the ISF1/MBR1 family.</text>
</comment>
<dbReference type="Proteomes" id="UP000002866">
    <property type="component" value="Chromosome 9"/>
</dbReference>
<dbReference type="EMBL" id="HE806324">
    <property type="protein sequence ID" value="CCH62771.1"/>
    <property type="molecule type" value="Genomic_DNA"/>
</dbReference>
<keyword evidence="5" id="KW-1185">Reference proteome</keyword>
<dbReference type="HOGENOM" id="CLU_850403_0_0_1"/>
<feature type="region of interest" description="Disordered" evidence="3">
    <location>
        <begin position="117"/>
        <end position="147"/>
    </location>
</feature>
<reference evidence="4 5" key="1">
    <citation type="journal article" date="2011" name="Proc. Natl. Acad. Sci. U.S.A.">
        <title>Evolutionary erosion of yeast sex chromosomes by mating-type switching accidents.</title>
        <authorList>
            <person name="Gordon J.L."/>
            <person name="Armisen D."/>
            <person name="Proux-Wera E."/>
            <person name="Oheigeartaigh S.S."/>
            <person name="Byrne K.P."/>
            <person name="Wolfe K.H."/>
        </authorList>
    </citation>
    <scope>NUCLEOTIDE SEQUENCE [LARGE SCALE GENOMIC DNA]</scope>
    <source>
        <strain evidence="5">ATCC 34711 / CBS 6284 / DSM 70876 / NBRC 10599 / NRRL Y-10934 / UCD 77-7</strain>
    </source>
</reference>
<dbReference type="InterPro" id="IPR031443">
    <property type="entry name" value="Mbr1"/>
</dbReference>
<feature type="region of interest" description="Disordered" evidence="3">
    <location>
        <begin position="192"/>
        <end position="213"/>
    </location>
</feature>
<feature type="region of interest" description="Disordered" evidence="3">
    <location>
        <begin position="264"/>
        <end position="327"/>
    </location>
</feature>
<organism evidence="4 5">
    <name type="scientific">Henningerozyma blattae (strain ATCC 34711 / CBS 6284 / DSM 70876 / NBRC 10599 / NRRL Y-10934 / UCD 77-7)</name>
    <name type="common">Yeast</name>
    <name type="synonym">Tetrapisispora blattae</name>
    <dbReference type="NCBI Taxonomy" id="1071380"/>
    <lineage>
        <taxon>Eukaryota</taxon>
        <taxon>Fungi</taxon>
        <taxon>Dikarya</taxon>
        <taxon>Ascomycota</taxon>
        <taxon>Saccharomycotina</taxon>
        <taxon>Saccharomycetes</taxon>
        <taxon>Saccharomycetales</taxon>
        <taxon>Saccharomycetaceae</taxon>
        <taxon>Henningerozyma</taxon>
    </lineage>
</organism>
<evidence type="ECO:0000256" key="2">
    <source>
        <dbReference type="ARBA" id="ARBA00022553"/>
    </source>
</evidence>
<accession>I2H8R9</accession>
<evidence type="ECO:0000256" key="3">
    <source>
        <dbReference type="SAM" id="MobiDB-lite"/>
    </source>
</evidence>
<feature type="compositionally biased region" description="Low complexity" evidence="3">
    <location>
        <begin position="270"/>
        <end position="294"/>
    </location>
</feature>
<proteinExistence type="inferred from homology"/>
<gene>
    <name evidence="4" type="primary">TBLA0I01120</name>
    <name evidence="4" type="ORF">TBLA_0I01120</name>
</gene>
<dbReference type="Pfam" id="PF17058">
    <property type="entry name" value="MBR1"/>
    <property type="match status" value="2"/>
</dbReference>
<evidence type="ECO:0000313" key="5">
    <source>
        <dbReference type="Proteomes" id="UP000002866"/>
    </source>
</evidence>
<protein>
    <submittedName>
        <fullName evidence="4">Uncharacterized protein</fullName>
    </submittedName>
</protein>